<dbReference type="eggNOG" id="ENOG5030YKX">
    <property type="taxonomic scope" value="Bacteria"/>
</dbReference>
<evidence type="ECO:0000313" key="2">
    <source>
        <dbReference type="EMBL" id="EIA10560.1"/>
    </source>
</evidence>
<reference evidence="2 3" key="1">
    <citation type="journal article" date="2014" name="Acta Crystallogr. D">
        <title>Structure-based characterization and antifreeze properties of a hyperactive ice-binding protein from the Antarctic bacterium Flavobacterium frigoris PS1.</title>
        <authorList>
            <person name="Do H."/>
            <person name="Kim S.J."/>
            <person name="Kim H.J."/>
            <person name="Lee J.H."/>
        </authorList>
    </citation>
    <scope>NUCLEOTIDE SEQUENCE [LARGE SCALE GENOMIC DNA]</scope>
    <source>
        <strain evidence="2 3">PS1</strain>
    </source>
</reference>
<evidence type="ECO:0000256" key="1">
    <source>
        <dbReference type="SAM" id="MobiDB-lite"/>
    </source>
</evidence>
<keyword evidence="3" id="KW-1185">Reference proteome</keyword>
<accession>H7FLL9</accession>
<proteinExistence type="predicted"/>
<dbReference type="PATRIC" id="fig|1086011.3.peg.64"/>
<feature type="region of interest" description="Disordered" evidence="1">
    <location>
        <begin position="68"/>
        <end position="138"/>
    </location>
</feature>
<comment type="caution">
    <text evidence="2">The sequence shown here is derived from an EMBL/GenBank/DDBJ whole genome shotgun (WGS) entry which is preliminary data.</text>
</comment>
<dbReference type="EMBL" id="AHKF01000004">
    <property type="protein sequence ID" value="EIA10560.1"/>
    <property type="molecule type" value="Genomic_DNA"/>
</dbReference>
<organism evidence="2 3">
    <name type="scientific">Flavobacterium frigoris (strain PS1)</name>
    <dbReference type="NCBI Taxonomy" id="1086011"/>
    <lineage>
        <taxon>Bacteria</taxon>
        <taxon>Pseudomonadati</taxon>
        <taxon>Bacteroidota</taxon>
        <taxon>Flavobacteriia</taxon>
        <taxon>Flavobacteriales</taxon>
        <taxon>Flavobacteriaceae</taxon>
        <taxon>Flavobacterium</taxon>
    </lineage>
</organism>
<feature type="region of interest" description="Disordered" evidence="1">
    <location>
        <begin position="27"/>
        <end position="50"/>
    </location>
</feature>
<feature type="compositionally biased region" description="Basic and acidic residues" evidence="1">
    <location>
        <begin position="27"/>
        <end position="40"/>
    </location>
</feature>
<dbReference type="AlphaFoldDB" id="H7FLL9"/>
<evidence type="ECO:0000313" key="3">
    <source>
        <dbReference type="Proteomes" id="UP000005566"/>
    </source>
</evidence>
<sequence length="138" mass="15588">MLNNINSSFIISIIILLKKKYTMENKEKQNSNEGSKETNIDSKTNSQESILIDEIEIDAEGNKKIVQRARNLNSSVDPTTTEITSSDNENSSRGVSTEKEVMKTIENEDLNSDITAKRYPASHPDNHKNRGNMELDEE</sequence>
<feature type="compositionally biased region" description="Basic and acidic residues" evidence="1">
    <location>
        <begin position="124"/>
        <end position="138"/>
    </location>
</feature>
<dbReference type="Proteomes" id="UP000005566">
    <property type="component" value="Unassembled WGS sequence"/>
</dbReference>
<gene>
    <name evidence="2" type="ORF">HJ01_00066</name>
</gene>
<feature type="compositionally biased region" description="Polar residues" evidence="1">
    <location>
        <begin position="70"/>
        <end position="95"/>
    </location>
</feature>
<protein>
    <submittedName>
        <fullName evidence="2">Uncharacterized protein</fullName>
    </submittedName>
</protein>
<name>H7FLL9_FLAFP</name>
<feature type="compositionally biased region" description="Basic and acidic residues" evidence="1">
    <location>
        <begin position="96"/>
        <end position="106"/>
    </location>
</feature>
<dbReference type="STRING" id="1086011.HJ01_00066"/>